<evidence type="ECO:0000256" key="1">
    <source>
        <dbReference type="ARBA" id="ARBA00006383"/>
    </source>
</evidence>
<reference evidence="5 6" key="1">
    <citation type="submission" date="2016-12" db="EMBL/GenBank/DDBJ databases">
        <authorList>
            <person name="Song W.-J."/>
            <person name="Kurnit D.M."/>
        </authorList>
    </citation>
    <scope>NUCLEOTIDE SEQUENCE [LARGE SCALE GENOMIC DNA]</scope>
    <source>
        <strain evidence="5 6">DSM 12503</strain>
    </source>
</reference>
<dbReference type="PANTHER" id="PTHR11104">
    <property type="entry name" value="AMINOGLYCOSIDE N3-ACETYLTRANSFERASE"/>
    <property type="match status" value="1"/>
</dbReference>
<evidence type="ECO:0000256" key="2">
    <source>
        <dbReference type="ARBA" id="ARBA00022679"/>
    </source>
</evidence>
<gene>
    <name evidence="5" type="ORF">SAMN02745217_00435</name>
</gene>
<keyword evidence="3 4" id="KW-0012">Acyltransferase</keyword>
<keyword evidence="4" id="KW-0046">Antibiotic resistance</keyword>
<comment type="catalytic activity">
    <reaction evidence="4">
        <text>a 2-deoxystreptamine antibiotic + acetyl-CoA = an N(3)-acetyl-2-deoxystreptamine antibiotic + CoA + H(+)</text>
        <dbReference type="Rhea" id="RHEA:12665"/>
        <dbReference type="ChEBI" id="CHEBI:15378"/>
        <dbReference type="ChEBI" id="CHEBI:57287"/>
        <dbReference type="ChEBI" id="CHEBI:57288"/>
        <dbReference type="ChEBI" id="CHEBI:57921"/>
        <dbReference type="ChEBI" id="CHEBI:77452"/>
        <dbReference type="EC" id="2.3.1.81"/>
    </reaction>
</comment>
<evidence type="ECO:0000256" key="4">
    <source>
        <dbReference type="RuleBase" id="RU365031"/>
    </source>
</evidence>
<organism evidence="5 6">
    <name type="scientific">Anaerocolumna xylanovorans DSM 12503</name>
    <dbReference type="NCBI Taxonomy" id="1121345"/>
    <lineage>
        <taxon>Bacteria</taxon>
        <taxon>Bacillati</taxon>
        <taxon>Bacillota</taxon>
        <taxon>Clostridia</taxon>
        <taxon>Lachnospirales</taxon>
        <taxon>Lachnospiraceae</taxon>
        <taxon>Anaerocolumna</taxon>
    </lineage>
</organism>
<dbReference type="STRING" id="1121345.SAMN02745217_00435"/>
<dbReference type="InterPro" id="IPR003679">
    <property type="entry name" value="Amioglycoside_AcTrfase"/>
</dbReference>
<evidence type="ECO:0000256" key="3">
    <source>
        <dbReference type="ARBA" id="ARBA00023315"/>
    </source>
</evidence>
<name>A0A1M7XYA3_9FIRM</name>
<sequence length="281" mass="31560">MKETILTGNQRVLEGFMKTEDRKLVLKKDIIEGLRKVGITEGDSVMVHTSLGQMGFVCGGPQIVIEALLEAVGTDGTIMMPTQSWKNLDPKAGVHWEEPKEWWQTIRENWPAYDKRITPTNTMGAVAEMFRSWPGAFRSDHPARSVAAAGKNAEYLTKEHDLSNIFGIGSPIDKLYRLDGKVLLIGVGYDKNTSLHLADAKASYPSKHNSKESSAILEDGKRKWVTYETLYVDGEDFEEIGKAFEKCHQIKETLIGNAAVKSMNQRELVDFATAWIEENRR</sequence>
<proteinExistence type="inferred from homology"/>
<dbReference type="AlphaFoldDB" id="A0A1M7XYA3"/>
<dbReference type="GO" id="GO:0046677">
    <property type="term" value="P:response to antibiotic"/>
    <property type="evidence" value="ECO:0007669"/>
    <property type="project" value="UniProtKB-KW"/>
</dbReference>
<dbReference type="Pfam" id="PF02522">
    <property type="entry name" value="Antibiotic_NAT"/>
    <property type="match status" value="1"/>
</dbReference>
<comment type="similarity">
    <text evidence="1 4">Belongs to the antibiotic N-acetyltransferase family.</text>
</comment>
<accession>A0A1M7XYA3</accession>
<dbReference type="GO" id="GO:0046353">
    <property type="term" value="F:aminoglycoside 3-N-acetyltransferase activity"/>
    <property type="evidence" value="ECO:0007669"/>
    <property type="project" value="UniProtKB-EC"/>
</dbReference>
<keyword evidence="2 4" id="KW-0808">Transferase</keyword>
<evidence type="ECO:0000313" key="5">
    <source>
        <dbReference type="EMBL" id="SHO44013.1"/>
    </source>
</evidence>
<dbReference type="Proteomes" id="UP000184612">
    <property type="component" value="Unassembled WGS sequence"/>
</dbReference>
<evidence type="ECO:0000313" key="6">
    <source>
        <dbReference type="Proteomes" id="UP000184612"/>
    </source>
</evidence>
<keyword evidence="6" id="KW-1185">Reference proteome</keyword>
<dbReference type="EC" id="2.3.1.-" evidence="4"/>
<dbReference type="SUPFAM" id="SSF110710">
    <property type="entry name" value="TTHA0583/YokD-like"/>
    <property type="match status" value="1"/>
</dbReference>
<dbReference type="PANTHER" id="PTHR11104:SF0">
    <property type="entry name" value="SPBETA PROPHAGE-DERIVED AMINOGLYCOSIDE N(3')-ACETYLTRANSFERASE-LIKE PROTEIN YOKD"/>
    <property type="match status" value="1"/>
</dbReference>
<protein>
    <recommendedName>
        <fullName evidence="4">Aminoglycoside N(3)-acetyltransferase</fullName>
        <ecNumber evidence="4">2.3.1.-</ecNumber>
    </recommendedName>
</protein>
<dbReference type="EMBL" id="FRFD01000003">
    <property type="protein sequence ID" value="SHO44013.1"/>
    <property type="molecule type" value="Genomic_DNA"/>
</dbReference>
<dbReference type="InterPro" id="IPR028345">
    <property type="entry name" value="Antibiotic_NAT-like"/>
</dbReference>